<evidence type="ECO:0000313" key="2">
    <source>
        <dbReference type="EMBL" id="GAA4347317.1"/>
    </source>
</evidence>
<comment type="caution">
    <text evidence="2">The sequence shown here is derived from an EMBL/GenBank/DDBJ whole genome shotgun (WGS) entry which is preliminary data.</text>
</comment>
<organism evidence="2 3">
    <name type="scientific">Hymenobacter saemangeumensis</name>
    <dbReference type="NCBI Taxonomy" id="1084522"/>
    <lineage>
        <taxon>Bacteria</taxon>
        <taxon>Pseudomonadati</taxon>
        <taxon>Bacteroidota</taxon>
        <taxon>Cytophagia</taxon>
        <taxon>Cytophagales</taxon>
        <taxon>Hymenobacteraceae</taxon>
        <taxon>Hymenobacter</taxon>
    </lineage>
</organism>
<sequence length="251" mass="27384">MSDASYNLPQQKTHPDFLFPASGYRPNPTDAEAAAGRGGIPARWGRATLVLALLMGAAGLSSCDSADGSKPGAAAKPHKDYKLVEVPTTAMPNYEAAVTRSVEQQLKKVPESEKADAMALRQYRELTKRFWTAEALTEYITEQARKGQGGELFANQVSLVQGAWQQLNKALVYSYKFGPTMTNHLDIMSRVSTQQQSALSDLPALVASRQPLENADTKKRDADTYDMLSGLLPKSPATGKPYRAQVRTIHL</sequence>
<evidence type="ECO:0008006" key="4">
    <source>
        <dbReference type="Google" id="ProtNLM"/>
    </source>
</evidence>
<dbReference type="EMBL" id="BAABGZ010000006">
    <property type="protein sequence ID" value="GAA4347317.1"/>
    <property type="molecule type" value="Genomic_DNA"/>
</dbReference>
<reference evidence="3" key="1">
    <citation type="journal article" date="2019" name="Int. J. Syst. Evol. Microbiol.">
        <title>The Global Catalogue of Microorganisms (GCM) 10K type strain sequencing project: providing services to taxonomists for standard genome sequencing and annotation.</title>
        <authorList>
            <consortium name="The Broad Institute Genomics Platform"/>
            <consortium name="The Broad Institute Genome Sequencing Center for Infectious Disease"/>
            <person name="Wu L."/>
            <person name="Ma J."/>
        </authorList>
    </citation>
    <scope>NUCLEOTIDE SEQUENCE [LARGE SCALE GENOMIC DNA]</scope>
    <source>
        <strain evidence="3">JCM 17923</strain>
    </source>
</reference>
<gene>
    <name evidence="2" type="ORF">GCM10023185_02340</name>
</gene>
<name>A0ABP8HY84_9BACT</name>
<keyword evidence="3" id="KW-1185">Reference proteome</keyword>
<feature type="region of interest" description="Disordered" evidence="1">
    <location>
        <begin position="1"/>
        <end position="37"/>
    </location>
</feature>
<protein>
    <recommendedName>
        <fullName evidence="4">Lipoprotein</fullName>
    </recommendedName>
</protein>
<evidence type="ECO:0000256" key="1">
    <source>
        <dbReference type="SAM" id="MobiDB-lite"/>
    </source>
</evidence>
<feature type="compositionally biased region" description="Polar residues" evidence="1">
    <location>
        <begin position="1"/>
        <end position="12"/>
    </location>
</feature>
<dbReference type="RefSeq" id="WP_345233035.1">
    <property type="nucleotide sequence ID" value="NZ_BAABGZ010000006.1"/>
</dbReference>
<accession>A0ABP8HY84</accession>
<proteinExistence type="predicted"/>
<dbReference type="Proteomes" id="UP001501153">
    <property type="component" value="Unassembled WGS sequence"/>
</dbReference>
<evidence type="ECO:0000313" key="3">
    <source>
        <dbReference type="Proteomes" id="UP001501153"/>
    </source>
</evidence>